<organism evidence="8">
    <name type="scientific">Peltigera malacea</name>
    <dbReference type="NCBI Taxonomy" id="52884"/>
    <lineage>
        <taxon>Eukaryota</taxon>
        <taxon>Fungi</taxon>
        <taxon>Dikarya</taxon>
        <taxon>Ascomycota</taxon>
        <taxon>Pezizomycotina</taxon>
        <taxon>Lecanoromycetes</taxon>
        <taxon>OSLEUM clade</taxon>
        <taxon>Lecanoromycetidae</taxon>
        <taxon>Peltigerales</taxon>
        <taxon>Peltigerineae</taxon>
        <taxon>Peltigeraceae</taxon>
        <taxon>Peltigera</taxon>
    </lineage>
</organism>
<evidence type="ECO:0000313" key="8">
    <source>
        <dbReference type="EMBL" id="AFJ19491.1"/>
    </source>
</evidence>
<evidence type="ECO:0000256" key="2">
    <source>
        <dbReference type="ARBA" id="ARBA00022598"/>
    </source>
</evidence>
<evidence type="ECO:0000256" key="3">
    <source>
        <dbReference type="ARBA" id="ARBA00022694"/>
    </source>
</evidence>
<evidence type="ECO:0000256" key="1">
    <source>
        <dbReference type="ARBA" id="ARBA00013267"/>
    </source>
</evidence>
<keyword evidence="2" id="KW-0436">Ligase</keyword>
<dbReference type="EC" id="6.3.4.19" evidence="1"/>
<evidence type="ECO:0000256" key="4">
    <source>
        <dbReference type="ARBA" id="ARBA00022741"/>
    </source>
</evidence>
<dbReference type="Pfam" id="PF01171">
    <property type="entry name" value="ATP_bind_3"/>
    <property type="match status" value="1"/>
</dbReference>
<dbReference type="CDD" id="cd01992">
    <property type="entry name" value="TilS_N"/>
    <property type="match status" value="1"/>
</dbReference>
<comment type="catalytic activity">
    <reaction evidence="6">
        <text>cytidine(34) in tRNA(Ile2) + L-lysine + ATP = lysidine(34) in tRNA(Ile2) + AMP + diphosphate + H(+)</text>
        <dbReference type="Rhea" id="RHEA:43744"/>
        <dbReference type="Rhea" id="RHEA-COMP:10625"/>
        <dbReference type="Rhea" id="RHEA-COMP:10670"/>
        <dbReference type="ChEBI" id="CHEBI:15378"/>
        <dbReference type="ChEBI" id="CHEBI:30616"/>
        <dbReference type="ChEBI" id="CHEBI:32551"/>
        <dbReference type="ChEBI" id="CHEBI:33019"/>
        <dbReference type="ChEBI" id="CHEBI:82748"/>
        <dbReference type="ChEBI" id="CHEBI:83665"/>
        <dbReference type="ChEBI" id="CHEBI:456215"/>
        <dbReference type="EC" id="6.3.4.19"/>
    </reaction>
</comment>
<protein>
    <recommendedName>
        <fullName evidence="1">tRNA(Ile)-lysidine synthetase</fullName>
        <ecNumber evidence="1">6.3.4.19</ecNumber>
    </recommendedName>
</protein>
<feature type="domain" description="tRNA(Ile)-lysidine/2-thiocytidine synthase N-terminal" evidence="7">
    <location>
        <begin position="34"/>
        <end position="274"/>
    </location>
</feature>
<evidence type="ECO:0000256" key="6">
    <source>
        <dbReference type="ARBA" id="ARBA00048539"/>
    </source>
</evidence>
<dbReference type="NCBIfam" id="TIGR02432">
    <property type="entry name" value="lysidine_TilS_N"/>
    <property type="match status" value="1"/>
</dbReference>
<dbReference type="GO" id="GO:0032267">
    <property type="term" value="F:tRNA(Ile)-lysidine synthase activity"/>
    <property type="evidence" value="ECO:0007669"/>
    <property type="project" value="UniProtKB-EC"/>
</dbReference>
<dbReference type="GO" id="GO:0005524">
    <property type="term" value="F:ATP binding"/>
    <property type="evidence" value="ECO:0007669"/>
    <property type="project" value="UniProtKB-KW"/>
</dbReference>
<reference evidence="8" key="1">
    <citation type="submission" date="2011-05" db="EMBL/GenBank/DDBJ databases">
        <authorList>
            <person name="Britto B.X."/>
            <person name="Andresson O.S."/>
            <person name="Miao V.P.W."/>
            <person name="Jonsson Z.O."/>
        </authorList>
    </citation>
    <scope>NUCLEOTIDE SEQUENCE</scope>
</reference>
<dbReference type="InterPro" id="IPR012094">
    <property type="entry name" value="tRNA_Ile_lys_synt"/>
</dbReference>
<dbReference type="PANTHER" id="PTHR43033">
    <property type="entry name" value="TRNA(ILE)-LYSIDINE SYNTHASE-RELATED"/>
    <property type="match status" value="1"/>
</dbReference>
<dbReference type="PANTHER" id="PTHR43033:SF1">
    <property type="entry name" value="TRNA(ILE)-LYSIDINE SYNTHASE-RELATED"/>
    <property type="match status" value="1"/>
</dbReference>
<dbReference type="Gene3D" id="3.40.50.620">
    <property type="entry name" value="HUPs"/>
    <property type="match status" value="1"/>
</dbReference>
<keyword evidence="3" id="KW-0819">tRNA processing</keyword>
<dbReference type="SUPFAM" id="SSF52402">
    <property type="entry name" value="Adenine nucleotide alpha hydrolases-like"/>
    <property type="match status" value="1"/>
</dbReference>
<dbReference type="HAMAP" id="MF_01161">
    <property type="entry name" value="tRNA_Ile_lys_synt"/>
    <property type="match status" value="1"/>
</dbReference>
<accession>I1Z9N3</accession>
<dbReference type="InterPro" id="IPR014729">
    <property type="entry name" value="Rossmann-like_a/b/a_fold"/>
</dbReference>
<evidence type="ECO:0000259" key="7">
    <source>
        <dbReference type="Pfam" id="PF01171"/>
    </source>
</evidence>
<proteinExistence type="inferred from homology"/>
<evidence type="ECO:0000256" key="5">
    <source>
        <dbReference type="ARBA" id="ARBA00022840"/>
    </source>
</evidence>
<keyword evidence="5" id="KW-0067">ATP-binding</keyword>
<dbReference type="EMBL" id="JN032402">
    <property type="protein sequence ID" value="AFJ19491.1"/>
    <property type="molecule type" value="Genomic_DNA"/>
</dbReference>
<dbReference type="InterPro" id="IPR012795">
    <property type="entry name" value="tRNA_Ile_lys_synt_N"/>
</dbReference>
<dbReference type="AlphaFoldDB" id="I1Z9N3"/>
<name>I1Z9N3_9LECA</name>
<gene>
    <name evidence="8" type="primary">tils</name>
</gene>
<dbReference type="InterPro" id="IPR011063">
    <property type="entry name" value="TilS/TtcA_N"/>
</dbReference>
<keyword evidence="4" id="KW-0547">Nucleotide-binding</keyword>
<reference evidence="8" key="2">
    <citation type="journal article" date="2012" name="Fungal Biol.">
        <title>Mitochondrial genomes from the lichenized fungi Peltigera membranacea and Peltigera malacea: Features and phylogeny.</title>
        <authorList>
            <person name="Xavier B.B."/>
            <person name="Miao V.P.W."/>
            <person name="Jonsson Z.O."/>
            <person name="Andresson O.S."/>
        </authorList>
    </citation>
    <scope>NUCLEOTIDE SEQUENCE</scope>
</reference>
<sequence>MVVRYITQSEFHKALCSVWKPYQGPSYRIHNSRIGIAVSGGVDSMALARLCAELKNLPKELQRWNFHFTAFIVDHRARPNSSKEAYFVRNQLQTWGLPTIILPLDWSGVQAAQLPNFETQARRLRYQALGNACRDRQIQSLLLAHHEDDQAETVLLRLAQGHRGIGLTGMQDTAQIPECCGIHGVHQSGSKELGKEILTVGSLNRKLFPNKILSRLQKVDSPMPFEDGGIQIQRPLLNFSKRRLKATCDWYKIRWVEDETNRDPTRTPRNAVRQLLCSKRLPLSLQKDVIAKLRKRVSDKIENRVGHARTLFRRCEISMLDTRSGALVVRLPSCPVSKPIPPEHLRQRLIEREYTVALMLRQILCIVSPQEGISLQSLNFAVKALFPKFKDDPLAEVELNLQHSIFTTAGVSFQRVLSPLQFRDGTNRNQPNRLWLKQKSLNPDFVWILTRQPFHSTIEIPTIKIEPAPSSLQNSTLSRRPFHLWDSRYWIRVQNATKFPLLIRPLRPEDLVRLRSSRTQSLEVRELDSLLHVVAPGKVRWTLPVIVIAGLQERPEEVLGLPSLEWGHSRARELGVLWEIRYKKVYLGLGASLRDAVI</sequence>
<dbReference type="GO" id="GO:0008033">
    <property type="term" value="P:tRNA processing"/>
    <property type="evidence" value="ECO:0007669"/>
    <property type="project" value="UniProtKB-KW"/>
</dbReference>